<dbReference type="GO" id="GO:0008017">
    <property type="term" value="F:microtubule binding"/>
    <property type="evidence" value="ECO:0007669"/>
    <property type="project" value="TreeGrafter"/>
</dbReference>
<dbReference type="AlphaFoldDB" id="A0A843XIB6"/>
<evidence type="ECO:0000256" key="6">
    <source>
        <dbReference type="ARBA" id="ARBA00023212"/>
    </source>
</evidence>
<keyword evidence="5" id="KW-0493">Microtubule</keyword>
<dbReference type="GO" id="GO:0005819">
    <property type="term" value="C:spindle"/>
    <property type="evidence" value="ECO:0007669"/>
    <property type="project" value="UniProtKB-SubCell"/>
</dbReference>
<dbReference type="GO" id="GO:0060236">
    <property type="term" value="P:regulation of mitotic spindle organization"/>
    <property type="evidence" value="ECO:0007669"/>
    <property type="project" value="InterPro"/>
</dbReference>
<dbReference type="PANTHER" id="PTHR14326:SF44">
    <property type="entry name" value="TARGETING PROTEIN FOR XKLP2"/>
    <property type="match status" value="1"/>
</dbReference>
<dbReference type="OrthoDB" id="1684416at2759"/>
<feature type="domain" description="TPX2 central" evidence="11">
    <location>
        <begin position="129"/>
        <end position="225"/>
    </location>
</feature>
<feature type="domain" description="TPX2 C-terminal" evidence="10">
    <location>
        <begin position="450"/>
        <end position="517"/>
    </location>
</feature>
<feature type="region of interest" description="Disordered" evidence="9">
    <location>
        <begin position="499"/>
        <end position="518"/>
    </location>
</feature>
<accession>A0A843XIB6</accession>
<evidence type="ECO:0008006" key="14">
    <source>
        <dbReference type="Google" id="ProtNLM"/>
    </source>
</evidence>
<comment type="caution">
    <text evidence="12">The sequence shown here is derived from an EMBL/GenBank/DDBJ whole genome shotgun (WGS) entry which is preliminary data.</text>
</comment>
<evidence type="ECO:0000256" key="1">
    <source>
        <dbReference type="ARBA" id="ARBA00004123"/>
    </source>
</evidence>
<keyword evidence="13" id="KW-1185">Reference proteome</keyword>
<organism evidence="12 13">
    <name type="scientific">Colocasia esculenta</name>
    <name type="common">Wild taro</name>
    <name type="synonym">Arum esculentum</name>
    <dbReference type="NCBI Taxonomy" id="4460"/>
    <lineage>
        <taxon>Eukaryota</taxon>
        <taxon>Viridiplantae</taxon>
        <taxon>Streptophyta</taxon>
        <taxon>Embryophyta</taxon>
        <taxon>Tracheophyta</taxon>
        <taxon>Spermatophyta</taxon>
        <taxon>Magnoliopsida</taxon>
        <taxon>Liliopsida</taxon>
        <taxon>Araceae</taxon>
        <taxon>Aroideae</taxon>
        <taxon>Colocasieae</taxon>
        <taxon>Colocasia</taxon>
    </lineage>
</organism>
<dbReference type="PANTHER" id="PTHR14326">
    <property type="entry name" value="TARGETING PROTEIN FOR XKLP2"/>
    <property type="match status" value="1"/>
</dbReference>
<proteinExistence type="inferred from homology"/>
<dbReference type="InterPro" id="IPR027330">
    <property type="entry name" value="TPX2_central_dom"/>
</dbReference>
<keyword evidence="4" id="KW-0963">Cytoplasm</keyword>
<evidence type="ECO:0000313" key="13">
    <source>
        <dbReference type="Proteomes" id="UP000652761"/>
    </source>
</evidence>
<dbReference type="InterPro" id="IPR009675">
    <property type="entry name" value="TPX2_fam"/>
</dbReference>
<reference evidence="12" key="1">
    <citation type="submission" date="2017-07" db="EMBL/GenBank/DDBJ databases">
        <title>Taro Niue Genome Assembly and Annotation.</title>
        <authorList>
            <person name="Atibalentja N."/>
            <person name="Keating K."/>
            <person name="Fields C.J."/>
        </authorList>
    </citation>
    <scope>NUCLEOTIDE SEQUENCE</scope>
    <source>
        <strain evidence="12">Niue_2</strain>
        <tissue evidence="12">Leaf</tissue>
    </source>
</reference>
<evidence type="ECO:0000259" key="10">
    <source>
        <dbReference type="Pfam" id="PF06886"/>
    </source>
</evidence>
<dbReference type="Pfam" id="PF06886">
    <property type="entry name" value="TPX2"/>
    <property type="match status" value="1"/>
</dbReference>
<evidence type="ECO:0000256" key="8">
    <source>
        <dbReference type="SAM" id="Coils"/>
    </source>
</evidence>
<sequence>MSFCAYVFGQVGVWIHTDIWTSTFDRCSNTTAARKAPSTDIAQENQAIKRQKLDGGRCHQIHNVKNRVLMHKSKPGLTSSRDFFASATKGRREEIKKKFQSKTREIEISQNRSHEDAQSIIQRRPKVLTLTRPKEPELTTGHRVRAVRIKNSEELEAEMLAKIPKFKARPVNKKILDAPRLPAPQRSTPQPPAFQKCCCERNFNCQEFHFKTMERASRNAGTSSSVVSSSIDSSTQDQAKLHRLTEPRPPLLETSLRARPPKVKSSEEMELEELEKIPKFKARPLNKKILESRGDLGLYCNSKRQITIPQEFHFATDERMGPSASSSVVDLFDKERGLDKGTQFTLQLVQKEIEEERARIPKANPYPYTTDYPVIPPKPAPKECTKPEAFQLESLVRHEEAMQRKMEEKERMEKEEAQRRLFRAQPVLNVDPFPVAKKERKPLTEVQGLELHVDHRATERAEFDRKVKEKETVYKRLRDEYEATKMIEEEKAVKQMRKTMVSHARPLPNFDNPFLPHK</sequence>
<protein>
    <recommendedName>
        <fullName evidence="14">Targeting protein for Xklp2</fullName>
    </recommendedName>
</protein>
<keyword evidence="7" id="KW-0539">Nucleus</keyword>
<dbReference type="Proteomes" id="UP000652761">
    <property type="component" value="Unassembled WGS sequence"/>
</dbReference>
<evidence type="ECO:0000256" key="7">
    <source>
        <dbReference type="ARBA" id="ARBA00023242"/>
    </source>
</evidence>
<dbReference type="GO" id="GO:0030295">
    <property type="term" value="F:protein kinase activator activity"/>
    <property type="evidence" value="ECO:0007669"/>
    <property type="project" value="TreeGrafter"/>
</dbReference>
<evidence type="ECO:0000256" key="9">
    <source>
        <dbReference type="SAM" id="MobiDB-lite"/>
    </source>
</evidence>
<feature type="compositionally biased region" description="Low complexity" evidence="9">
    <location>
        <begin position="222"/>
        <end position="238"/>
    </location>
</feature>
<evidence type="ECO:0000259" key="11">
    <source>
        <dbReference type="Pfam" id="PF12214"/>
    </source>
</evidence>
<comment type="similarity">
    <text evidence="3">Belongs to the TPX2 family.</text>
</comment>
<feature type="coiled-coil region" evidence="8">
    <location>
        <begin position="392"/>
        <end position="425"/>
    </location>
</feature>
<evidence type="ECO:0000256" key="2">
    <source>
        <dbReference type="ARBA" id="ARBA00004186"/>
    </source>
</evidence>
<dbReference type="Pfam" id="PF12214">
    <property type="entry name" value="TPX2_importin"/>
    <property type="match status" value="2"/>
</dbReference>
<evidence type="ECO:0000256" key="4">
    <source>
        <dbReference type="ARBA" id="ARBA00022490"/>
    </source>
</evidence>
<evidence type="ECO:0000256" key="3">
    <source>
        <dbReference type="ARBA" id="ARBA00005885"/>
    </source>
</evidence>
<gene>
    <name evidence="12" type="ORF">Taro_052392</name>
</gene>
<evidence type="ECO:0000313" key="12">
    <source>
        <dbReference type="EMBL" id="MQM19388.1"/>
    </source>
</evidence>
<dbReference type="InterPro" id="IPR027329">
    <property type="entry name" value="TPX2_C"/>
</dbReference>
<keyword evidence="6" id="KW-0206">Cytoskeleton</keyword>
<evidence type="ECO:0000256" key="5">
    <source>
        <dbReference type="ARBA" id="ARBA00022701"/>
    </source>
</evidence>
<feature type="domain" description="TPX2 central" evidence="11">
    <location>
        <begin position="243"/>
        <end position="339"/>
    </location>
</feature>
<dbReference type="GO" id="GO:0005880">
    <property type="term" value="C:nuclear microtubule"/>
    <property type="evidence" value="ECO:0007669"/>
    <property type="project" value="TreeGrafter"/>
</dbReference>
<dbReference type="GO" id="GO:0090307">
    <property type="term" value="P:mitotic spindle assembly"/>
    <property type="evidence" value="ECO:0007669"/>
    <property type="project" value="TreeGrafter"/>
</dbReference>
<feature type="region of interest" description="Disordered" evidence="9">
    <location>
        <begin position="216"/>
        <end position="240"/>
    </location>
</feature>
<comment type="subcellular location">
    <subcellularLocation>
        <location evidence="2">Cytoplasm</location>
        <location evidence="2">Cytoskeleton</location>
        <location evidence="2">Spindle</location>
    </subcellularLocation>
    <subcellularLocation>
        <location evidence="1">Nucleus</location>
    </subcellularLocation>
</comment>
<keyword evidence="8" id="KW-0175">Coiled coil</keyword>
<dbReference type="EMBL" id="NMUH01008879">
    <property type="protein sequence ID" value="MQM19388.1"/>
    <property type="molecule type" value="Genomic_DNA"/>
</dbReference>
<name>A0A843XIB6_COLES</name>